<dbReference type="GeneID" id="73338580"/>
<reference evidence="1" key="1">
    <citation type="journal article" date="2021" name="Mol. Plant Microbe Interact.">
        <title>Complete Genome Sequence of the Plant-Pathogenic Fungus Colletotrichum lupini.</title>
        <authorList>
            <person name="Baroncelli R."/>
            <person name="Pensec F."/>
            <person name="Da Lio D."/>
            <person name="Boufleur T."/>
            <person name="Vicente I."/>
            <person name="Sarrocco S."/>
            <person name="Picot A."/>
            <person name="Baraldi E."/>
            <person name="Sukno S."/>
            <person name="Thon M."/>
            <person name="Le Floch G."/>
        </authorList>
    </citation>
    <scope>NUCLEOTIDE SEQUENCE</scope>
    <source>
        <strain evidence="1">IMI 504893</strain>
    </source>
</reference>
<dbReference type="RefSeq" id="XP_049140713.1">
    <property type="nucleotide sequence ID" value="XM_049283570.1"/>
</dbReference>
<protein>
    <submittedName>
        <fullName evidence="1">Uncharacterized protein</fullName>
    </submittedName>
</protein>
<dbReference type="EMBL" id="CP019474">
    <property type="protein sequence ID" value="UQC79080.1"/>
    <property type="molecule type" value="Genomic_DNA"/>
</dbReference>
<accession>A0A9Q8SKZ9</accession>
<gene>
    <name evidence="1" type="ORF">CLUP02_04559</name>
</gene>
<organism evidence="1 2">
    <name type="scientific">Colletotrichum lupini</name>
    <dbReference type="NCBI Taxonomy" id="145971"/>
    <lineage>
        <taxon>Eukaryota</taxon>
        <taxon>Fungi</taxon>
        <taxon>Dikarya</taxon>
        <taxon>Ascomycota</taxon>
        <taxon>Pezizomycotina</taxon>
        <taxon>Sordariomycetes</taxon>
        <taxon>Hypocreomycetidae</taxon>
        <taxon>Glomerellales</taxon>
        <taxon>Glomerellaceae</taxon>
        <taxon>Colletotrichum</taxon>
        <taxon>Colletotrichum acutatum species complex</taxon>
    </lineage>
</organism>
<name>A0A9Q8SKZ9_9PEZI</name>
<evidence type="ECO:0000313" key="1">
    <source>
        <dbReference type="EMBL" id="UQC79080.1"/>
    </source>
</evidence>
<proteinExistence type="predicted"/>
<dbReference type="Proteomes" id="UP000830671">
    <property type="component" value="Chromosome 2"/>
</dbReference>
<dbReference type="KEGG" id="clup:CLUP02_04559"/>
<dbReference type="AlphaFoldDB" id="A0A9Q8SKZ9"/>
<keyword evidence="2" id="KW-1185">Reference proteome</keyword>
<evidence type="ECO:0000313" key="2">
    <source>
        <dbReference type="Proteomes" id="UP000830671"/>
    </source>
</evidence>
<sequence length="118" mass="12917">MIDYATLLPSPRNTKVPVLGHPVCEKTPSKLKAISVFKKGSSTINSHHGQYTGMAERSHESEPPLPLTKWTELPYKCLLDVSVSQSVNLKVSDTSDLRNTAQQLISSRLSISLTLIAS</sequence>